<evidence type="ECO:0000256" key="5">
    <source>
        <dbReference type="ARBA" id="ARBA00023136"/>
    </source>
</evidence>
<dbReference type="InterPro" id="IPR020846">
    <property type="entry name" value="MFS_dom"/>
</dbReference>
<feature type="transmembrane region" description="Helical" evidence="8">
    <location>
        <begin position="76"/>
        <end position="95"/>
    </location>
</feature>
<feature type="transmembrane region" description="Helical" evidence="8">
    <location>
        <begin position="375"/>
        <end position="393"/>
    </location>
</feature>
<feature type="region of interest" description="Disordered" evidence="7">
    <location>
        <begin position="1"/>
        <end position="26"/>
    </location>
</feature>
<feature type="region of interest" description="Disordered" evidence="7">
    <location>
        <begin position="287"/>
        <end position="309"/>
    </location>
</feature>
<reference evidence="10" key="1">
    <citation type="journal article" date="2020" name="BMC Genomics">
        <title>Correction to: Identification and distribution of gene clusters required for synthesis of sphingolipid metabolism inhibitors in diverse species of the filamentous fungus Fusarium.</title>
        <authorList>
            <person name="Kim H.S."/>
            <person name="Lohmar J.M."/>
            <person name="Busman M."/>
            <person name="Brown D.W."/>
            <person name="Naumann T.A."/>
            <person name="Divon H.H."/>
            <person name="Lysoe E."/>
            <person name="Uhlig S."/>
            <person name="Proctor R.H."/>
        </authorList>
    </citation>
    <scope>NUCLEOTIDE SEQUENCE</scope>
    <source>
        <strain evidence="10">NRRL 45417</strain>
    </source>
</reference>
<dbReference type="PROSITE" id="PS50850">
    <property type="entry name" value="MFS"/>
    <property type="match status" value="1"/>
</dbReference>
<feature type="transmembrane region" description="Helical" evidence="8">
    <location>
        <begin position="131"/>
        <end position="153"/>
    </location>
</feature>
<evidence type="ECO:0000259" key="9">
    <source>
        <dbReference type="PROSITE" id="PS50850"/>
    </source>
</evidence>
<dbReference type="SUPFAM" id="SSF103473">
    <property type="entry name" value="MFS general substrate transporter"/>
    <property type="match status" value="1"/>
</dbReference>
<dbReference type="InterPro" id="IPR036259">
    <property type="entry name" value="MFS_trans_sf"/>
</dbReference>
<evidence type="ECO:0000313" key="11">
    <source>
        <dbReference type="Proteomes" id="UP000604273"/>
    </source>
</evidence>
<dbReference type="Gene3D" id="1.20.1250.20">
    <property type="entry name" value="MFS general substrate transporter like domains"/>
    <property type="match status" value="1"/>
</dbReference>
<keyword evidence="3 8" id="KW-0812">Transmembrane</keyword>
<keyword evidence="5 8" id="KW-0472">Membrane</keyword>
<gene>
    <name evidence="10" type="ORF">FGADI_12052</name>
</gene>
<feature type="transmembrane region" description="Helical" evidence="8">
    <location>
        <begin position="405"/>
        <end position="425"/>
    </location>
</feature>
<dbReference type="PANTHER" id="PTHR23504:SF6">
    <property type="entry name" value="MULTIDRUG TRANSPORTER, PUTATIVE (AFU_ORTHOLOGUE AFUA_4G08740)-RELATED"/>
    <property type="match status" value="1"/>
</dbReference>
<evidence type="ECO:0000256" key="1">
    <source>
        <dbReference type="ARBA" id="ARBA00004141"/>
    </source>
</evidence>
<name>A0A8H4STK6_9HYPO</name>
<dbReference type="GO" id="GO:0016020">
    <property type="term" value="C:membrane"/>
    <property type="evidence" value="ECO:0007669"/>
    <property type="project" value="UniProtKB-SubCell"/>
</dbReference>
<evidence type="ECO:0000256" key="3">
    <source>
        <dbReference type="ARBA" id="ARBA00022692"/>
    </source>
</evidence>
<comment type="caution">
    <text evidence="10">The sequence shown here is derived from an EMBL/GenBank/DDBJ whole genome shotgun (WGS) entry which is preliminary data.</text>
</comment>
<dbReference type="GO" id="GO:0022857">
    <property type="term" value="F:transmembrane transporter activity"/>
    <property type="evidence" value="ECO:0007669"/>
    <property type="project" value="InterPro"/>
</dbReference>
<keyword evidence="11" id="KW-1185">Reference proteome</keyword>
<protein>
    <recommendedName>
        <fullName evidence="9">Major facilitator superfamily (MFS) profile domain-containing protein</fullName>
    </recommendedName>
</protein>
<dbReference type="Pfam" id="PF07690">
    <property type="entry name" value="MFS_1"/>
    <property type="match status" value="1"/>
</dbReference>
<sequence length="532" mass="58400">MTPKPSSRPQSPSPHAPPPPKPPVSWSSLPNKGQLAVILLARLAEPLSERSLASYLFFQLQWFNPDIDPSEIPKQMGYIIATFAAAQCLTSMWWGRAADHPRLGRKRVLLIGLGGSSFSALGMGFSRSLAMAFFFRFCAGALNGNIGVLRTMVSEIVPEKRHKTRAFLLLPMCFNVGVIIGPLLTGFMADPVHTLPGIFGPGSLFGGEKGVQWLEKFPYALPNLFCFSILMSAFFLVILGLDETHPHLRHRPDPGRRLGKLLLRIILRRKNDEHLYSAINIEDPSEELMDPDANQESGESQRPAKAYSKTRPPFRDVLTKNVCLNMLQRFLQSIHVSAFNSILFSLLPTPKADSADFHLPFRFTGGLGLSSERMGLANTIIGTIGIPLQLFIYPRLIGKLGVKASYSAFLPLSIIAYFLLPYLVLLPDNNALVWTCLSAVLSLQVLSRTFVNPATMMLVNDSAPSPDLLGTVHGLASSISSAARIMGPTVGGTLLGWGLAHNLVGLPLWVLTILASANWVILWWIEDVNMSE</sequence>
<organism evidence="10 11">
    <name type="scientific">Fusarium gaditjirri</name>
    <dbReference type="NCBI Taxonomy" id="282569"/>
    <lineage>
        <taxon>Eukaryota</taxon>
        <taxon>Fungi</taxon>
        <taxon>Dikarya</taxon>
        <taxon>Ascomycota</taxon>
        <taxon>Pezizomycotina</taxon>
        <taxon>Sordariomycetes</taxon>
        <taxon>Hypocreomycetidae</taxon>
        <taxon>Hypocreales</taxon>
        <taxon>Nectriaceae</taxon>
        <taxon>Fusarium</taxon>
        <taxon>Fusarium nisikadoi species complex</taxon>
    </lineage>
</organism>
<keyword evidence="4 8" id="KW-1133">Transmembrane helix</keyword>
<evidence type="ECO:0000256" key="4">
    <source>
        <dbReference type="ARBA" id="ARBA00022989"/>
    </source>
</evidence>
<dbReference type="OrthoDB" id="10262656at2759"/>
<feature type="transmembrane region" description="Helical" evidence="8">
    <location>
        <begin position="107"/>
        <end position="125"/>
    </location>
</feature>
<feature type="compositionally biased region" description="Pro residues" evidence="7">
    <location>
        <begin position="11"/>
        <end position="23"/>
    </location>
</feature>
<feature type="compositionally biased region" description="Low complexity" evidence="7">
    <location>
        <begin position="1"/>
        <end position="10"/>
    </location>
</feature>
<dbReference type="EMBL" id="JABFAI010000373">
    <property type="protein sequence ID" value="KAF4945312.1"/>
    <property type="molecule type" value="Genomic_DNA"/>
</dbReference>
<evidence type="ECO:0000256" key="2">
    <source>
        <dbReference type="ARBA" id="ARBA00022448"/>
    </source>
</evidence>
<evidence type="ECO:0000256" key="6">
    <source>
        <dbReference type="ARBA" id="ARBA00023180"/>
    </source>
</evidence>
<evidence type="ECO:0000256" key="8">
    <source>
        <dbReference type="SAM" id="Phobius"/>
    </source>
</evidence>
<evidence type="ECO:0000256" key="7">
    <source>
        <dbReference type="SAM" id="MobiDB-lite"/>
    </source>
</evidence>
<dbReference type="PANTHER" id="PTHR23504">
    <property type="entry name" value="MAJOR FACILITATOR SUPERFAMILY DOMAIN-CONTAINING PROTEIN 10"/>
    <property type="match status" value="1"/>
</dbReference>
<dbReference type="AlphaFoldDB" id="A0A8H4STK6"/>
<proteinExistence type="predicted"/>
<keyword evidence="2" id="KW-0813">Transport</keyword>
<dbReference type="Proteomes" id="UP000604273">
    <property type="component" value="Unassembled WGS sequence"/>
</dbReference>
<accession>A0A8H4STK6</accession>
<keyword evidence="6" id="KW-0325">Glycoprotein</keyword>
<comment type="subcellular location">
    <subcellularLocation>
        <location evidence="1">Membrane</location>
        <topology evidence="1">Multi-pass membrane protein</topology>
    </subcellularLocation>
</comment>
<feature type="domain" description="Major facilitator superfamily (MFS) profile" evidence="9">
    <location>
        <begin position="34"/>
        <end position="530"/>
    </location>
</feature>
<reference evidence="10" key="2">
    <citation type="submission" date="2020-05" db="EMBL/GenBank/DDBJ databases">
        <authorList>
            <person name="Kim H.-S."/>
            <person name="Proctor R.H."/>
            <person name="Brown D.W."/>
        </authorList>
    </citation>
    <scope>NUCLEOTIDE SEQUENCE</scope>
    <source>
        <strain evidence="10">NRRL 45417</strain>
    </source>
</reference>
<dbReference type="InterPro" id="IPR011701">
    <property type="entry name" value="MFS"/>
</dbReference>
<feature type="transmembrane region" description="Helical" evidence="8">
    <location>
        <begin position="330"/>
        <end position="347"/>
    </location>
</feature>
<feature type="transmembrane region" description="Helical" evidence="8">
    <location>
        <begin position="165"/>
        <end position="189"/>
    </location>
</feature>
<feature type="transmembrane region" description="Helical" evidence="8">
    <location>
        <begin position="503"/>
        <end position="525"/>
    </location>
</feature>
<evidence type="ECO:0000313" key="10">
    <source>
        <dbReference type="EMBL" id="KAF4945312.1"/>
    </source>
</evidence>
<feature type="transmembrane region" description="Helical" evidence="8">
    <location>
        <begin position="219"/>
        <end position="241"/>
    </location>
</feature>